<gene>
    <name evidence="1" type="ORF">EDC42_1327</name>
</gene>
<dbReference type="AlphaFoldDB" id="A0A3N5B3U2"/>
<keyword evidence="2" id="KW-1185">Reference proteome</keyword>
<sequence length="168" mass="20063">MNTTKNQSIVYDEKTIFKVKEMIVAGLNKLKLFKCKKSGNLDFYNDLKETFTEIALNLKELKLWNELDYFLSISLYIEYIVYKNSIDSSFGHCSFAIELLNFYINLIKTSSDYYLNLTEMSIKDFGIYQNETKTRYRQYRRKFHTDVYVLSGNFTEDQMYEIHASLRE</sequence>
<proteinExistence type="predicted"/>
<dbReference type="EMBL" id="RKRG01000002">
    <property type="protein sequence ID" value="RPF51983.1"/>
    <property type="molecule type" value="Genomic_DNA"/>
</dbReference>
<accession>A0A3N5B3U2</accession>
<evidence type="ECO:0000313" key="1">
    <source>
        <dbReference type="EMBL" id="RPF51983.1"/>
    </source>
</evidence>
<name>A0A3N5B3U2_9EURY</name>
<protein>
    <submittedName>
        <fullName evidence="1">Uncharacterized protein</fullName>
    </submittedName>
</protein>
<dbReference type="Proteomes" id="UP000271783">
    <property type="component" value="Unassembled WGS sequence"/>
</dbReference>
<dbReference type="InterPro" id="IPR036643">
    <property type="entry name" value="RNApol_insert_sf"/>
</dbReference>
<evidence type="ECO:0000313" key="2">
    <source>
        <dbReference type="Proteomes" id="UP000271783"/>
    </source>
</evidence>
<dbReference type="SUPFAM" id="SSF56553">
    <property type="entry name" value="Insert subdomain of RNA polymerase alpha subunit"/>
    <property type="match status" value="1"/>
</dbReference>
<comment type="caution">
    <text evidence="1">The sequence shown here is derived from an EMBL/GenBank/DDBJ whole genome shotgun (WGS) entry which is preliminary data.</text>
</comment>
<dbReference type="RefSeq" id="WP_069574625.1">
    <property type="nucleotide sequence ID" value="NZ_RKRG01000002.1"/>
</dbReference>
<reference evidence="1 2" key="1">
    <citation type="submission" date="2018-11" db="EMBL/GenBank/DDBJ databases">
        <title>Genomic Encyclopedia of Type Strains, Phase IV (KMG-IV): sequencing the most valuable type-strain genomes for metagenomic binning, comparative biology and taxonomic classification.</title>
        <authorList>
            <person name="Goeker M."/>
        </authorList>
    </citation>
    <scope>NUCLEOTIDE SEQUENCE [LARGE SCALE GENOMIC DNA]</scope>
    <source>
        <strain evidence="1 2">DSM 11977</strain>
    </source>
</reference>
<organism evidence="1 2">
    <name type="scientific">Methanobrevibacter gottschalkii DSM 11977</name>
    <dbReference type="NCBI Taxonomy" id="1122229"/>
    <lineage>
        <taxon>Archaea</taxon>
        <taxon>Methanobacteriati</taxon>
        <taxon>Methanobacteriota</taxon>
        <taxon>Methanomada group</taxon>
        <taxon>Methanobacteria</taxon>
        <taxon>Methanobacteriales</taxon>
        <taxon>Methanobacteriaceae</taxon>
        <taxon>Methanobrevibacter</taxon>
    </lineage>
</organism>